<protein>
    <submittedName>
        <fullName evidence="1">Uncharacterized protein</fullName>
    </submittedName>
</protein>
<keyword evidence="2" id="KW-1185">Reference proteome</keyword>
<gene>
    <name evidence="1" type="ORF">K443DRAFT_217601</name>
</gene>
<dbReference type="EMBL" id="KN838549">
    <property type="protein sequence ID" value="KIK07153.1"/>
    <property type="molecule type" value="Genomic_DNA"/>
</dbReference>
<evidence type="ECO:0000313" key="2">
    <source>
        <dbReference type="Proteomes" id="UP000054477"/>
    </source>
</evidence>
<evidence type="ECO:0000313" key="1">
    <source>
        <dbReference type="EMBL" id="KIK07153.1"/>
    </source>
</evidence>
<organism evidence="1 2">
    <name type="scientific">Laccaria amethystina LaAM-08-1</name>
    <dbReference type="NCBI Taxonomy" id="1095629"/>
    <lineage>
        <taxon>Eukaryota</taxon>
        <taxon>Fungi</taxon>
        <taxon>Dikarya</taxon>
        <taxon>Basidiomycota</taxon>
        <taxon>Agaricomycotina</taxon>
        <taxon>Agaricomycetes</taxon>
        <taxon>Agaricomycetidae</taxon>
        <taxon>Agaricales</taxon>
        <taxon>Agaricineae</taxon>
        <taxon>Hydnangiaceae</taxon>
        <taxon>Laccaria</taxon>
    </lineage>
</organism>
<proteinExistence type="predicted"/>
<accession>A0A0C9YGJ2</accession>
<dbReference type="HOGENOM" id="CLU_2961123_0_0_1"/>
<reference evidence="1 2" key="1">
    <citation type="submission" date="2014-04" db="EMBL/GenBank/DDBJ databases">
        <authorList>
            <consortium name="DOE Joint Genome Institute"/>
            <person name="Kuo A."/>
            <person name="Kohler A."/>
            <person name="Nagy L.G."/>
            <person name="Floudas D."/>
            <person name="Copeland A."/>
            <person name="Barry K.W."/>
            <person name="Cichocki N."/>
            <person name="Veneault-Fourrey C."/>
            <person name="LaButti K."/>
            <person name="Lindquist E.A."/>
            <person name="Lipzen A."/>
            <person name="Lundell T."/>
            <person name="Morin E."/>
            <person name="Murat C."/>
            <person name="Sun H."/>
            <person name="Tunlid A."/>
            <person name="Henrissat B."/>
            <person name="Grigoriev I.V."/>
            <person name="Hibbett D.S."/>
            <person name="Martin F."/>
            <person name="Nordberg H.P."/>
            <person name="Cantor M.N."/>
            <person name="Hua S.X."/>
        </authorList>
    </citation>
    <scope>NUCLEOTIDE SEQUENCE [LARGE SCALE GENOMIC DNA]</scope>
    <source>
        <strain evidence="1 2">LaAM-08-1</strain>
    </source>
</reference>
<name>A0A0C9YGJ2_9AGAR</name>
<dbReference type="AlphaFoldDB" id="A0A0C9YGJ2"/>
<reference evidence="2" key="2">
    <citation type="submission" date="2015-01" db="EMBL/GenBank/DDBJ databases">
        <title>Evolutionary Origins and Diversification of the Mycorrhizal Mutualists.</title>
        <authorList>
            <consortium name="DOE Joint Genome Institute"/>
            <consortium name="Mycorrhizal Genomics Consortium"/>
            <person name="Kohler A."/>
            <person name="Kuo A."/>
            <person name="Nagy L.G."/>
            <person name="Floudas D."/>
            <person name="Copeland A."/>
            <person name="Barry K.W."/>
            <person name="Cichocki N."/>
            <person name="Veneault-Fourrey C."/>
            <person name="LaButti K."/>
            <person name="Lindquist E.A."/>
            <person name="Lipzen A."/>
            <person name="Lundell T."/>
            <person name="Morin E."/>
            <person name="Murat C."/>
            <person name="Riley R."/>
            <person name="Ohm R."/>
            <person name="Sun H."/>
            <person name="Tunlid A."/>
            <person name="Henrissat B."/>
            <person name="Grigoriev I.V."/>
            <person name="Hibbett D.S."/>
            <person name="Martin F."/>
        </authorList>
    </citation>
    <scope>NUCLEOTIDE SEQUENCE [LARGE SCALE GENOMIC DNA]</scope>
    <source>
        <strain evidence="2">LaAM-08-1</strain>
    </source>
</reference>
<dbReference type="Proteomes" id="UP000054477">
    <property type="component" value="Unassembled WGS sequence"/>
</dbReference>
<sequence length="59" mass="6802">MVTLSCSTHIIATHAQLLLIYLPSSRSRKDCLKMSSPLFPHQFSYLFLIVYSPLRIVYT</sequence>